<keyword evidence="3" id="KW-0732">Signal</keyword>
<evidence type="ECO:0000313" key="5">
    <source>
        <dbReference type="EMBL" id="MDX5894458.1"/>
    </source>
</evidence>
<dbReference type="Proteomes" id="UP001281130">
    <property type="component" value="Unassembled WGS sequence"/>
</dbReference>
<dbReference type="PANTHER" id="PTHR43649">
    <property type="entry name" value="ARABINOSE-BINDING PROTEIN-RELATED"/>
    <property type="match status" value="1"/>
</dbReference>
<evidence type="ECO:0000256" key="3">
    <source>
        <dbReference type="ARBA" id="ARBA00022729"/>
    </source>
</evidence>
<dbReference type="PROSITE" id="PS51318">
    <property type="entry name" value="TAT"/>
    <property type="match status" value="1"/>
</dbReference>
<evidence type="ECO:0000256" key="2">
    <source>
        <dbReference type="ARBA" id="ARBA00022448"/>
    </source>
</evidence>
<dbReference type="PANTHER" id="PTHR43649:SF34">
    <property type="entry name" value="ABC TRANSPORTER PERIPLASMIC-BINDING PROTEIN YCJN-RELATED"/>
    <property type="match status" value="1"/>
</dbReference>
<keyword evidence="2" id="KW-0813">Transport</keyword>
<reference evidence="4 6" key="1">
    <citation type="submission" date="2014-03" db="EMBL/GenBank/DDBJ databases">
        <title>Complete genome sequence of the Radio-Resistant Rubrobacter radiotolerans RSPS-4.</title>
        <authorList>
            <person name="Egas C.C."/>
            <person name="Barroso C.C."/>
            <person name="Froufe H.J.C."/>
            <person name="Pacheco J.J."/>
            <person name="Albuquerque L.L."/>
            <person name="da Costa M.M.S."/>
        </authorList>
    </citation>
    <scope>NUCLEOTIDE SEQUENCE [LARGE SCALE GENOMIC DNA]</scope>
    <source>
        <strain evidence="4 6">RSPS-4</strain>
    </source>
</reference>
<dbReference type="InterPro" id="IPR050490">
    <property type="entry name" value="Bact_solute-bd_prot1"/>
</dbReference>
<dbReference type="HOGENOM" id="CLU_031285_9_1_11"/>
<evidence type="ECO:0000313" key="6">
    <source>
        <dbReference type="Proteomes" id="UP000025229"/>
    </source>
</evidence>
<organism evidence="4 6">
    <name type="scientific">Rubrobacter radiotolerans</name>
    <name type="common">Arthrobacter radiotolerans</name>
    <dbReference type="NCBI Taxonomy" id="42256"/>
    <lineage>
        <taxon>Bacteria</taxon>
        <taxon>Bacillati</taxon>
        <taxon>Actinomycetota</taxon>
        <taxon>Rubrobacteria</taxon>
        <taxon>Rubrobacterales</taxon>
        <taxon>Rubrobacteraceae</taxon>
        <taxon>Rubrobacter</taxon>
    </lineage>
</organism>
<reference evidence="5" key="2">
    <citation type="submission" date="2023-11" db="EMBL/GenBank/DDBJ databases">
        <title>MicrobeMod: A computational toolkit for identifying prokaryotic methylation and restriction-modification with nanopore sequencing.</title>
        <authorList>
            <person name="Crits-Christoph A."/>
            <person name="Kang S.C."/>
            <person name="Lee H."/>
            <person name="Ostrov N."/>
        </authorList>
    </citation>
    <scope>NUCLEOTIDE SEQUENCE</scope>
    <source>
        <strain evidence="5">ATCC 51242</strain>
    </source>
</reference>
<comment type="similarity">
    <text evidence="1">Belongs to the bacterial solute-binding protein 1 family.</text>
</comment>
<proteinExistence type="inferred from homology"/>
<accession>A0A023X3M2</accession>
<name>A0A023X3M2_RUBRA</name>
<sequence length="454" mass="48892">MRRIAKGGYGRVFGRGMSRRRFLQLGGASLAGATLLGTAAGCGGGGSETADDGSLIINFAFGPDASGTLQQLVQRFNEEFAGEYQANFQEQPADTGQFFDRLRTQFQAGGGDLALIGGDVIWPGQFAANGWILDLSDRFTEDMRSRFLPGPIESNTYEGAVYGVPWFTDFGVLYYRSDLLDEAGVSEPPATWQELQDLALQISEDTGTQFGFAFQGANYEGGVVNGLEYIYSHGGQILSEDSSEVLVNSPEAIAGLTTQRQMVESGAAPQAVANYTEMESHTTFLNGNSVFLRNWPYVYGLIPDESQIERDQVGVATLPAGEGGQPSPGLGGWNFYINATANEDVQEGAWAFIEFASQPEQQKFRAIEGGFLPTLSALYEDQEVLDALPVVEQAGGLEAIQNATPRPTSPYYSDMSLVMAEQFNANVTGNATPEQVAQRTQEELQSIIDQGGAA</sequence>
<evidence type="ECO:0000313" key="4">
    <source>
        <dbReference type="EMBL" id="AHY47052.1"/>
    </source>
</evidence>
<dbReference type="CDD" id="cd14750">
    <property type="entry name" value="PBP2_TMBP"/>
    <property type="match status" value="1"/>
</dbReference>
<dbReference type="SUPFAM" id="SSF53850">
    <property type="entry name" value="Periplasmic binding protein-like II"/>
    <property type="match status" value="1"/>
</dbReference>
<keyword evidence="6" id="KW-1185">Reference proteome</keyword>
<dbReference type="AlphaFoldDB" id="A0A023X3M2"/>
<dbReference type="Gene3D" id="3.40.190.10">
    <property type="entry name" value="Periplasmic binding protein-like II"/>
    <property type="match status" value="2"/>
</dbReference>
<dbReference type="PATRIC" id="fig|42256.3.peg.1795"/>
<gene>
    <name evidence="4" type="ORF">RradSPS_1769</name>
    <name evidence="5" type="ORF">SIL72_10515</name>
</gene>
<dbReference type="EMBL" id="CP007514">
    <property type="protein sequence ID" value="AHY47052.1"/>
    <property type="molecule type" value="Genomic_DNA"/>
</dbReference>
<dbReference type="STRING" id="42256.RradSPS_1769"/>
<dbReference type="EMBL" id="JAWXXX010000001">
    <property type="protein sequence ID" value="MDX5894458.1"/>
    <property type="molecule type" value="Genomic_DNA"/>
</dbReference>
<dbReference type="InterPro" id="IPR006311">
    <property type="entry name" value="TAT_signal"/>
</dbReference>
<dbReference type="OrthoDB" id="3495561at2"/>
<dbReference type="KEGG" id="rrd:RradSPS_1769"/>
<evidence type="ECO:0000256" key="1">
    <source>
        <dbReference type="ARBA" id="ARBA00008520"/>
    </source>
</evidence>
<dbReference type="Pfam" id="PF01547">
    <property type="entry name" value="SBP_bac_1"/>
    <property type="match status" value="1"/>
</dbReference>
<dbReference type="InterPro" id="IPR006059">
    <property type="entry name" value="SBP"/>
</dbReference>
<dbReference type="eggNOG" id="COG1653">
    <property type="taxonomic scope" value="Bacteria"/>
</dbReference>
<dbReference type="Proteomes" id="UP000025229">
    <property type="component" value="Chromosome"/>
</dbReference>
<protein>
    <submittedName>
        <fullName evidence="5">ABC transporter substrate-binding protein</fullName>
    </submittedName>
    <submittedName>
        <fullName evidence="4">Bacterial extracellular solute-binding protein</fullName>
    </submittedName>
</protein>
<dbReference type="RefSeq" id="WP_084264089.1">
    <property type="nucleotide sequence ID" value="NZ_CP007514.1"/>
</dbReference>